<evidence type="ECO:0000313" key="2">
    <source>
        <dbReference type="EMBL" id="EXF94655.1"/>
    </source>
</evidence>
<comment type="caution">
    <text evidence="2">The sequence shown here is derived from an EMBL/GenBank/DDBJ whole genome shotgun (WGS) entry which is preliminary data.</text>
</comment>
<feature type="transmembrane region" description="Helical" evidence="1">
    <location>
        <begin position="6"/>
        <end position="22"/>
    </location>
</feature>
<dbReference type="PATRIC" id="fig|1042209.11.peg.2549"/>
<keyword evidence="1" id="KW-0812">Transmembrane</keyword>
<reference evidence="2 3" key="1">
    <citation type="journal article" date="2011" name="J. Bacteriol.">
        <title>Draft genome sequence of the polycyclic aromatic hydrocarbon-degrading, genetically engineered bioluminescent bioreporter Pseudomonas fluorescens HK44.</title>
        <authorList>
            <person name="Chauhan A."/>
            <person name="Layton A.C."/>
            <person name="Williams D.E."/>
            <person name="Smartt A.E."/>
            <person name="Ripp S."/>
            <person name="Karpinets T.V."/>
            <person name="Brown S.D."/>
            <person name="Sayler G.S."/>
        </authorList>
    </citation>
    <scope>NUCLEOTIDE SEQUENCE [LARGE SCALE GENOMIC DNA]</scope>
    <source>
        <strain evidence="2 3">HK44</strain>
    </source>
</reference>
<keyword evidence="1" id="KW-0472">Membrane</keyword>
<organism evidence="2 3">
    <name type="scientific">Pseudomonas fluorescens HK44</name>
    <dbReference type="NCBI Taxonomy" id="1042209"/>
    <lineage>
        <taxon>Bacteria</taxon>
        <taxon>Pseudomonadati</taxon>
        <taxon>Pseudomonadota</taxon>
        <taxon>Gammaproteobacteria</taxon>
        <taxon>Pseudomonadales</taxon>
        <taxon>Pseudomonadaceae</taxon>
        <taxon>Pseudomonas</taxon>
    </lineage>
</organism>
<proteinExistence type="predicted"/>
<name>A0A010SP20_PSEFL</name>
<accession>A0A010SP20</accession>
<dbReference type="Proteomes" id="UP000022611">
    <property type="component" value="Unassembled WGS sequence"/>
</dbReference>
<dbReference type="AlphaFoldDB" id="A0A010SP20"/>
<dbReference type="RefSeq" id="WP_019692699.1">
    <property type="nucleotide sequence ID" value="NZ_AFOY02000010.1"/>
</dbReference>
<protein>
    <submittedName>
        <fullName evidence="2">Uncharacterized protein</fullName>
    </submittedName>
</protein>
<keyword evidence="1" id="KW-1133">Transmembrane helix</keyword>
<gene>
    <name evidence="2" type="ORF">HK44_001035</name>
</gene>
<evidence type="ECO:0000256" key="1">
    <source>
        <dbReference type="SAM" id="Phobius"/>
    </source>
</evidence>
<dbReference type="EMBL" id="AFOY02000010">
    <property type="protein sequence ID" value="EXF94655.1"/>
    <property type="molecule type" value="Genomic_DNA"/>
</dbReference>
<dbReference type="HOGENOM" id="CLU_3256554_0_0_6"/>
<evidence type="ECO:0000313" key="3">
    <source>
        <dbReference type="Proteomes" id="UP000022611"/>
    </source>
</evidence>
<sequence length="42" mass="4736">MPTEQIIILVAVTVIGLVWAARRDLKNRKKEQATKEANESVD</sequence>